<keyword evidence="1" id="KW-1133">Transmembrane helix</keyword>
<name>A0ABU5F070_9BACT</name>
<dbReference type="EMBL" id="JAXBLV010000175">
    <property type="protein sequence ID" value="MDY3560160.1"/>
    <property type="molecule type" value="Genomic_DNA"/>
</dbReference>
<dbReference type="Proteomes" id="UP001272242">
    <property type="component" value="Unassembled WGS sequence"/>
</dbReference>
<feature type="transmembrane region" description="Helical" evidence="1">
    <location>
        <begin position="82"/>
        <end position="105"/>
    </location>
</feature>
<gene>
    <name evidence="2" type="ORF">R5W23_001385</name>
</gene>
<organism evidence="2 3">
    <name type="scientific">Gemmata algarum</name>
    <dbReference type="NCBI Taxonomy" id="2975278"/>
    <lineage>
        <taxon>Bacteria</taxon>
        <taxon>Pseudomonadati</taxon>
        <taxon>Planctomycetota</taxon>
        <taxon>Planctomycetia</taxon>
        <taxon>Gemmatales</taxon>
        <taxon>Gemmataceae</taxon>
        <taxon>Gemmata</taxon>
    </lineage>
</organism>
<dbReference type="RefSeq" id="WP_261185381.1">
    <property type="nucleotide sequence ID" value="NZ_JAXBLV010000175.1"/>
</dbReference>
<proteinExistence type="predicted"/>
<feature type="transmembrane region" description="Helical" evidence="1">
    <location>
        <begin position="31"/>
        <end position="48"/>
    </location>
</feature>
<evidence type="ECO:0000313" key="3">
    <source>
        <dbReference type="Proteomes" id="UP001272242"/>
    </source>
</evidence>
<keyword evidence="1" id="KW-0472">Membrane</keyword>
<evidence type="ECO:0000313" key="2">
    <source>
        <dbReference type="EMBL" id="MDY3560160.1"/>
    </source>
</evidence>
<keyword evidence="1" id="KW-0812">Transmembrane</keyword>
<reference evidence="3" key="1">
    <citation type="journal article" date="2023" name="Mar. Drugs">
        <title>Gemmata algarum, a Novel Planctomycete Isolated from an Algal Mat, Displays Antimicrobial Activity.</title>
        <authorList>
            <person name="Kumar G."/>
            <person name="Kallscheuer N."/>
            <person name="Kashif M."/>
            <person name="Ahamad S."/>
            <person name="Jagadeeshwari U."/>
            <person name="Pannikurungottu S."/>
            <person name="Haufschild T."/>
            <person name="Kabuu M."/>
            <person name="Sasikala C."/>
            <person name="Jogler C."/>
            <person name="Ramana C."/>
        </authorList>
    </citation>
    <scope>NUCLEOTIDE SEQUENCE [LARGE SCALE GENOMIC DNA]</scope>
    <source>
        <strain evidence="3">JC673</strain>
    </source>
</reference>
<protein>
    <submittedName>
        <fullName evidence="2">Uncharacterized protein</fullName>
    </submittedName>
</protein>
<evidence type="ECO:0000256" key="1">
    <source>
        <dbReference type="SAM" id="Phobius"/>
    </source>
</evidence>
<comment type="caution">
    <text evidence="2">The sequence shown here is derived from an EMBL/GenBank/DDBJ whole genome shotgun (WGS) entry which is preliminary data.</text>
</comment>
<accession>A0ABU5F070</accession>
<keyword evidence="3" id="KW-1185">Reference proteome</keyword>
<feature type="transmembrane region" description="Helical" evidence="1">
    <location>
        <begin position="54"/>
        <end position="75"/>
    </location>
</feature>
<feature type="transmembrane region" description="Helical" evidence="1">
    <location>
        <begin position="111"/>
        <end position="129"/>
    </location>
</feature>
<sequence>MSDEFTMRLRLQTVAAYRDLRRGVQRSGRENVVFAVIMFGIAYFYHSAGVPPLVIALYCLLAAGEVLVGLVKWLFPSAEGVLLDGFVLLSFAGWNLGWQGLGIVAGGRPPNAFVVLLGLYMLSGAVSRFRSYAHLRRLFADRPAPEHLAWFDELVVDILTADPHTDRLALDLPTTPHWRAKLIGGTAFFVAGSGGQVWIAGADDFSLMREKGGRGDGRRKALLRIYGEAYPEFDLDDASWANYASWMAEQAGDSRSRE</sequence>